<sequence length="297" mass="32094">MIAKDIVQSVFDLVASEDALGVGCQTGVDGLFAFADPEVSACKAGFYEPVMCLVLQGTKEAQIGGRVLRYSAGDTLLVSHAVHVESAVIQASAQAPYVALALKLDLALARSLYDEIGGIGAPAKDLHSMRVEKGDAALVDAVMRLYQLSQDPLEARALAPLVMKEIHFRLLRARHGCMLRQLLRHESAASRISKTIAYIRANYTSQIPVADLAAESGMSLSAFHEHFKAVTSTTPLQYQKELRLMEARRLLAAGQRSVAAAAYDVGYESPTQFSREYSRKFGVSPSDHKATGTLLAI</sequence>
<evidence type="ECO:0000259" key="4">
    <source>
        <dbReference type="PROSITE" id="PS01124"/>
    </source>
</evidence>
<dbReference type="InterPro" id="IPR009057">
    <property type="entry name" value="Homeodomain-like_sf"/>
</dbReference>
<dbReference type="EMBL" id="CYPW01000002">
    <property type="protein sequence ID" value="CUH50781.1"/>
    <property type="molecule type" value="Genomic_DNA"/>
</dbReference>
<dbReference type="Pfam" id="PF12833">
    <property type="entry name" value="HTH_18"/>
    <property type="match status" value="1"/>
</dbReference>
<keyword evidence="1" id="KW-0805">Transcription regulation</keyword>
<dbReference type="PANTHER" id="PTHR43436">
    <property type="entry name" value="ARAC-FAMILY TRANSCRIPTIONAL REGULATOR"/>
    <property type="match status" value="1"/>
</dbReference>
<evidence type="ECO:0000313" key="6">
    <source>
        <dbReference type="Proteomes" id="UP000054823"/>
    </source>
</evidence>
<dbReference type="PROSITE" id="PS00041">
    <property type="entry name" value="HTH_ARAC_FAMILY_1"/>
    <property type="match status" value="1"/>
</dbReference>
<dbReference type="Gene3D" id="1.10.10.60">
    <property type="entry name" value="Homeodomain-like"/>
    <property type="match status" value="2"/>
</dbReference>
<accession>A0A0P1EJU9</accession>
<evidence type="ECO:0000256" key="1">
    <source>
        <dbReference type="ARBA" id="ARBA00023015"/>
    </source>
</evidence>
<keyword evidence="3" id="KW-0804">Transcription</keyword>
<dbReference type="SUPFAM" id="SSF46689">
    <property type="entry name" value="Homeodomain-like"/>
    <property type="match status" value="2"/>
</dbReference>
<reference evidence="5 6" key="1">
    <citation type="submission" date="2015-09" db="EMBL/GenBank/DDBJ databases">
        <authorList>
            <consortium name="Swine Surveillance"/>
        </authorList>
    </citation>
    <scope>NUCLEOTIDE SEQUENCE [LARGE SCALE GENOMIC DNA]</scope>
    <source>
        <strain evidence="5 6">CECT 7688</strain>
    </source>
</reference>
<dbReference type="AlphaFoldDB" id="A0A0P1EJU9"/>
<name>A0A0P1EJU9_9RHOB</name>
<dbReference type="OrthoDB" id="9802263at2"/>
<keyword evidence="2" id="KW-0238">DNA-binding</keyword>
<dbReference type="STRING" id="321267.SHM7688_00210"/>
<gene>
    <name evidence="5" type="primary">rhaS</name>
    <name evidence="5" type="ORF">SHM7688_00210</name>
</gene>
<dbReference type="Proteomes" id="UP000054823">
    <property type="component" value="Unassembled WGS sequence"/>
</dbReference>
<dbReference type="PANTHER" id="PTHR43436:SF1">
    <property type="entry name" value="TRANSCRIPTIONAL REGULATORY PROTEIN"/>
    <property type="match status" value="1"/>
</dbReference>
<proteinExistence type="predicted"/>
<dbReference type="InterPro" id="IPR009594">
    <property type="entry name" value="Tscrpt_reg_HTH_AraC_N"/>
</dbReference>
<organism evidence="5 6">
    <name type="scientific">Shimia marina</name>
    <dbReference type="NCBI Taxonomy" id="321267"/>
    <lineage>
        <taxon>Bacteria</taxon>
        <taxon>Pseudomonadati</taxon>
        <taxon>Pseudomonadota</taxon>
        <taxon>Alphaproteobacteria</taxon>
        <taxon>Rhodobacterales</taxon>
        <taxon>Roseobacteraceae</taxon>
    </lineage>
</organism>
<dbReference type="InterPro" id="IPR018062">
    <property type="entry name" value="HTH_AraC-typ_CS"/>
</dbReference>
<evidence type="ECO:0000313" key="5">
    <source>
        <dbReference type="EMBL" id="CUH50781.1"/>
    </source>
</evidence>
<dbReference type="GO" id="GO:0003700">
    <property type="term" value="F:DNA-binding transcription factor activity"/>
    <property type="evidence" value="ECO:0007669"/>
    <property type="project" value="InterPro"/>
</dbReference>
<dbReference type="Pfam" id="PF06719">
    <property type="entry name" value="AraC_N"/>
    <property type="match status" value="1"/>
</dbReference>
<evidence type="ECO:0000256" key="3">
    <source>
        <dbReference type="ARBA" id="ARBA00023163"/>
    </source>
</evidence>
<dbReference type="InterPro" id="IPR018060">
    <property type="entry name" value="HTH_AraC"/>
</dbReference>
<dbReference type="PROSITE" id="PS01124">
    <property type="entry name" value="HTH_ARAC_FAMILY_2"/>
    <property type="match status" value="1"/>
</dbReference>
<dbReference type="SMART" id="SM00342">
    <property type="entry name" value="HTH_ARAC"/>
    <property type="match status" value="1"/>
</dbReference>
<keyword evidence="6" id="KW-1185">Reference proteome</keyword>
<evidence type="ECO:0000256" key="2">
    <source>
        <dbReference type="ARBA" id="ARBA00023125"/>
    </source>
</evidence>
<protein>
    <submittedName>
        <fullName evidence="5">L-rhamnose operon regulatory protein RhaS</fullName>
    </submittedName>
</protein>
<dbReference type="GO" id="GO:0043565">
    <property type="term" value="F:sequence-specific DNA binding"/>
    <property type="evidence" value="ECO:0007669"/>
    <property type="project" value="InterPro"/>
</dbReference>
<dbReference type="RefSeq" id="WP_058238174.1">
    <property type="nucleotide sequence ID" value="NZ_CYPW01000002.1"/>
</dbReference>
<feature type="domain" description="HTH araC/xylS-type" evidence="4">
    <location>
        <begin position="193"/>
        <end position="291"/>
    </location>
</feature>